<sequence>MALCTSNAVIDLPIIDESRSRKTHEERINTVVFIICSIFHGINEYVKWGWLEELWMGGDEEALGPSGTVAAGGPYTYAATHSAEKPTSAPTNNYPYYPILEDATREEEVQERLAEAALVEASDGSWSRWMDTDRSALYSMATSSFSLATQHALIPNNPYTYTSTFLFLLPYPFIPVTITITITITTTTITAATAAVAIAAVAVVAAAAVATAAITITTITYFYPYWIGNSGHRFEFID</sequence>
<feature type="transmembrane region" description="Helical" evidence="1">
    <location>
        <begin position="196"/>
        <end position="223"/>
    </location>
</feature>
<organism evidence="2 3">
    <name type="scientific">Vespula maculifrons</name>
    <name type="common">Eastern yellow jacket</name>
    <name type="synonym">Wasp</name>
    <dbReference type="NCBI Taxonomy" id="7453"/>
    <lineage>
        <taxon>Eukaryota</taxon>
        <taxon>Metazoa</taxon>
        <taxon>Ecdysozoa</taxon>
        <taxon>Arthropoda</taxon>
        <taxon>Hexapoda</taxon>
        <taxon>Insecta</taxon>
        <taxon>Pterygota</taxon>
        <taxon>Neoptera</taxon>
        <taxon>Endopterygota</taxon>
        <taxon>Hymenoptera</taxon>
        <taxon>Apocrita</taxon>
        <taxon>Aculeata</taxon>
        <taxon>Vespoidea</taxon>
        <taxon>Vespidae</taxon>
        <taxon>Vespinae</taxon>
        <taxon>Vespula</taxon>
    </lineage>
</organism>
<keyword evidence="1" id="KW-1133">Transmembrane helix</keyword>
<keyword evidence="1" id="KW-0472">Membrane</keyword>
<protein>
    <submittedName>
        <fullName evidence="2">Uncharacterized protein</fullName>
    </submittedName>
</protein>
<keyword evidence="1" id="KW-0812">Transmembrane</keyword>
<gene>
    <name evidence="2" type="ORF">V1477_011816</name>
</gene>
<evidence type="ECO:0000313" key="2">
    <source>
        <dbReference type="EMBL" id="KAL2738457.1"/>
    </source>
</evidence>
<feature type="transmembrane region" description="Helical" evidence="1">
    <location>
        <begin position="135"/>
        <end position="153"/>
    </location>
</feature>
<evidence type="ECO:0000256" key="1">
    <source>
        <dbReference type="SAM" id="Phobius"/>
    </source>
</evidence>
<reference evidence="2 3" key="1">
    <citation type="journal article" date="2024" name="Ann. Entomol. Soc. Am.">
        <title>Genomic analyses of the southern and eastern yellowjacket wasps (Hymenoptera: Vespidae) reveal evolutionary signatures of social life.</title>
        <authorList>
            <person name="Catto M.A."/>
            <person name="Caine P.B."/>
            <person name="Orr S.E."/>
            <person name="Hunt B.G."/>
            <person name="Goodisman M.A.D."/>
        </authorList>
    </citation>
    <scope>NUCLEOTIDE SEQUENCE [LARGE SCALE GENOMIC DNA]</scope>
    <source>
        <strain evidence="2">232</strain>
        <tissue evidence="2">Head and thorax</tissue>
    </source>
</reference>
<comment type="caution">
    <text evidence="2">The sequence shown here is derived from an EMBL/GenBank/DDBJ whole genome shotgun (WGS) entry which is preliminary data.</text>
</comment>
<dbReference type="AlphaFoldDB" id="A0ABD2C092"/>
<accession>A0ABD2C092</accession>
<dbReference type="Proteomes" id="UP001607303">
    <property type="component" value="Unassembled WGS sequence"/>
</dbReference>
<evidence type="ECO:0000313" key="3">
    <source>
        <dbReference type="Proteomes" id="UP001607303"/>
    </source>
</evidence>
<name>A0ABD2C092_VESMC</name>
<keyword evidence="3" id="KW-1185">Reference proteome</keyword>
<proteinExistence type="predicted"/>
<dbReference type="EMBL" id="JAYRBN010000063">
    <property type="protein sequence ID" value="KAL2738457.1"/>
    <property type="molecule type" value="Genomic_DNA"/>
</dbReference>